<comment type="catalytic activity">
    <reaction evidence="7 8 9">
        <text>(S)-4-amino-5-oxopentanoate + tRNA(Glu) + NADP(+) = L-glutamyl-tRNA(Glu) + NADPH + H(+)</text>
        <dbReference type="Rhea" id="RHEA:12344"/>
        <dbReference type="Rhea" id="RHEA-COMP:9663"/>
        <dbReference type="Rhea" id="RHEA-COMP:9680"/>
        <dbReference type="ChEBI" id="CHEBI:15378"/>
        <dbReference type="ChEBI" id="CHEBI:57501"/>
        <dbReference type="ChEBI" id="CHEBI:57783"/>
        <dbReference type="ChEBI" id="CHEBI:58349"/>
        <dbReference type="ChEBI" id="CHEBI:78442"/>
        <dbReference type="ChEBI" id="CHEBI:78520"/>
        <dbReference type="EC" id="1.2.1.70"/>
    </reaction>
</comment>
<dbReference type="PIRSF" id="PIRSF000445">
    <property type="entry name" value="4pyrrol_synth_GluRdtase"/>
    <property type="match status" value="1"/>
</dbReference>
<evidence type="ECO:0000256" key="8">
    <source>
        <dbReference type="HAMAP-Rule" id="MF_00087"/>
    </source>
</evidence>
<dbReference type="InterPro" id="IPR036453">
    <property type="entry name" value="GluRdtase_dimer_dom_sf"/>
</dbReference>
<evidence type="ECO:0000259" key="12">
    <source>
        <dbReference type="Pfam" id="PF01488"/>
    </source>
</evidence>
<keyword evidence="15" id="KW-1185">Reference proteome</keyword>
<evidence type="ECO:0000256" key="2">
    <source>
        <dbReference type="ARBA" id="ARBA00005916"/>
    </source>
</evidence>
<dbReference type="Pfam" id="PF01488">
    <property type="entry name" value="Shikimate_DH"/>
    <property type="match status" value="1"/>
</dbReference>
<dbReference type="PANTHER" id="PTHR43013:SF1">
    <property type="entry name" value="GLUTAMYL-TRNA REDUCTASE"/>
    <property type="match status" value="1"/>
</dbReference>
<feature type="region of interest" description="Disordered" evidence="10">
    <location>
        <begin position="445"/>
        <end position="468"/>
    </location>
</feature>
<keyword evidence="6 8" id="KW-0627">Porphyrin biosynthesis</keyword>
<dbReference type="RefSeq" id="WP_209748761.1">
    <property type="nucleotide sequence ID" value="NZ_JBHSMH010000011.1"/>
</dbReference>
<dbReference type="EMBL" id="JBHSMH010000011">
    <property type="protein sequence ID" value="MFC5468332.1"/>
    <property type="molecule type" value="Genomic_DNA"/>
</dbReference>
<comment type="function">
    <text evidence="8">Catalyzes the NADPH-dependent reduction of glutamyl-tRNA(Glu) to glutamate 1-semialdehyde (GSA).</text>
</comment>
<feature type="domain" description="Quinate/shikimate 5-dehydrogenase/glutamyl-tRNA reductase" evidence="12">
    <location>
        <begin position="171"/>
        <end position="306"/>
    </location>
</feature>
<gene>
    <name evidence="8 14" type="primary">hemA</name>
    <name evidence="14" type="ORF">ACFPPD_06335</name>
</gene>
<dbReference type="CDD" id="cd05213">
    <property type="entry name" value="NAD_bind_Glutamyl_tRNA_reduct"/>
    <property type="match status" value="1"/>
</dbReference>
<evidence type="ECO:0000256" key="5">
    <source>
        <dbReference type="ARBA" id="ARBA00023002"/>
    </source>
</evidence>
<dbReference type="InterPro" id="IPR000343">
    <property type="entry name" value="4pyrrol_synth_GluRdtase"/>
</dbReference>
<dbReference type="InterPro" id="IPR036343">
    <property type="entry name" value="GluRdtase_N_sf"/>
</dbReference>
<evidence type="ECO:0000259" key="13">
    <source>
        <dbReference type="Pfam" id="PF05201"/>
    </source>
</evidence>
<comment type="miscellaneous">
    <text evidence="8">During catalysis, the active site Cys acts as a nucleophile attacking the alpha-carbonyl group of tRNA-bound glutamate with the formation of a thioester intermediate between enzyme and glutamate, and the concomitant release of tRNA(Glu). The thioester intermediate is finally reduced by direct hydride transfer from NADPH, to form the product GSA.</text>
</comment>
<evidence type="ECO:0000256" key="1">
    <source>
        <dbReference type="ARBA" id="ARBA00005059"/>
    </source>
</evidence>
<feature type="active site" description="Nucleophile" evidence="8">
    <location>
        <position position="50"/>
    </location>
</feature>
<keyword evidence="4 8" id="KW-0521">NADP</keyword>
<evidence type="ECO:0000256" key="7">
    <source>
        <dbReference type="ARBA" id="ARBA00047464"/>
    </source>
</evidence>
<feature type="binding site" evidence="8">
    <location>
        <position position="109"/>
    </location>
    <ligand>
        <name>substrate</name>
    </ligand>
</feature>
<organism evidence="14 15">
    <name type="scientific">Cohnella suwonensis</name>
    <dbReference type="NCBI Taxonomy" id="696072"/>
    <lineage>
        <taxon>Bacteria</taxon>
        <taxon>Bacillati</taxon>
        <taxon>Bacillota</taxon>
        <taxon>Bacilli</taxon>
        <taxon>Bacillales</taxon>
        <taxon>Paenibacillaceae</taxon>
        <taxon>Cohnella</taxon>
    </lineage>
</organism>
<keyword evidence="5 8" id="KW-0560">Oxidoreductase</keyword>
<dbReference type="NCBIfam" id="NF000744">
    <property type="entry name" value="PRK00045.1-3"/>
    <property type="match status" value="1"/>
</dbReference>
<feature type="binding site" evidence="8">
    <location>
        <begin position="189"/>
        <end position="194"/>
    </location>
    <ligand>
        <name>NADP(+)</name>
        <dbReference type="ChEBI" id="CHEBI:58349"/>
    </ligand>
</feature>
<dbReference type="NCBIfam" id="TIGR01035">
    <property type="entry name" value="hemA"/>
    <property type="match status" value="1"/>
</dbReference>
<dbReference type="HAMAP" id="MF_00087">
    <property type="entry name" value="Glu_tRNA_reductase"/>
    <property type="match status" value="1"/>
</dbReference>
<dbReference type="InterPro" id="IPR006151">
    <property type="entry name" value="Shikm_DH/Glu-tRNA_Rdtase"/>
</dbReference>
<dbReference type="Gene3D" id="3.30.460.30">
    <property type="entry name" value="Glutamyl-tRNA reductase, N-terminal domain"/>
    <property type="match status" value="1"/>
</dbReference>
<dbReference type="PANTHER" id="PTHR43013">
    <property type="entry name" value="GLUTAMYL-TRNA REDUCTASE"/>
    <property type="match status" value="1"/>
</dbReference>
<comment type="similarity">
    <text evidence="2 8 9">Belongs to the glutamyl-tRNA reductase family.</text>
</comment>
<dbReference type="InterPro" id="IPR036291">
    <property type="entry name" value="NAD(P)-bd_dom_sf"/>
</dbReference>
<dbReference type="InterPro" id="IPR015896">
    <property type="entry name" value="4pyrrol_synth_GluRdtase_dimer"/>
</dbReference>
<evidence type="ECO:0000256" key="10">
    <source>
        <dbReference type="SAM" id="MobiDB-lite"/>
    </source>
</evidence>
<comment type="domain">
    <text evidence="8">Possesses an unusual extended V-shaped dimeric structure with each monomer consisting of three distinct domains arranged along a curved 'spinal' alpha-helix. The N-terminal catalytic domain specifically recognizes the glutamate moiety of the substrate. The second domain is the NADPH-binding domain, and the third C-terminal domain is responsible for dimerization.</text>
</comment>
<feature type="site" description="Important for activity" evidence="8">
    <location>
        <position position="99"/>
    </location>
</feature>
<comment type="caution">
    <text evidence="14">The sequence shown here is derived from an EMBL/GenBank/DDBJ whole genome shotgun (WGS) entry which is preliminary data.</text>
</comment>
<dbReference type="SUPFAM" id="SSF69742">
    <property type="entry name" value="Glutamyl tRNA-reductase catalytic, N-terminal domain"/>
    <property type="match status" value="1"/>
</dbReference>
<evidence type="ECO:0000256" key="9">
    <source>
        <dbReference type="RuleBase" id="RU000584"/>
    </source>
</evidence>
<evidence type="ECO:0000313" key="14">
    <source>
        <dbReference type="EMBL" id="MFC5468332.1"/>
    </source>
</evidence>
<dbReference type="Proteomes" id="UP001596105">
    <property type="component" value="Unassembled WGS sequence"/>
</dbReference>
<dbReference type="InterPro" id="IPR015895">
    <property type="entry name" value="4pyrrol_synth_GluRdtase_N"/>
</dbReference>
<evidence type="ECO:0000256" key="6">
    <source>
        <dbReference type="ARBA" id="ARBA00023244"/>
    </source>
</evidence>
<dbReference type="Pfam" id="PF05201">
    <property type="entry name" value="GlutR_N"/>
    <property type="match status" value="1"/>
</dbReference>
<reference evidence="15" key="1">
    <citation type="journal article" date="2019" name="Int. J. Syst. Evol. Microbiol.">
        <title>The Global Catalogue of Microorganisms (GCM) 10K type strain sequencing project: providing services to taxonomists for standard genome sequencing and annotation.</title>
        <authorList>
            <consortium name="The Broad Institute Genomics Platform"/>
            <consortium name="The Broad Institute Genome Sequencing Center for Infectious Disease"/>
            <person name="Wu L."/>
            <person name="Ma J."/>
        </authorList>
    </citation>
    <scope>NUCLEOTIDE SEQUENCE [LARGE SCALE GENOMIC DNA]</scope>
    <source>
        <strain evidence="15">CCUG 57113</strain>
    </source>
</reference>
<comment type="pathway">
    <text evidence="1 8 9">Porphyrin-containing compound metabolism; protoporphyrin-IX biosynthesis; 5-aminolevulinate from L-glutamyl-tRNA(Glu): step 1/2.</text>
</comment>
<feature type="domain" description="Glutamyl-tRNA reductase N-terminal" evidence="13">
    <location>
        <begin position="6"/>
        <end position="156"/>
    </location>
</feature>
<dbReference type="SUPFAM" id="SSF69075">
    <property type="entry name" value="Glutamyl tRNA-reductase dimerization domain"/>
    <property type="match status" value="1"/>
</dbReference>
<feature type="domain" description="Tetrapyrrole biosynthesis glutamyl-tRNA reductase dimerisation" evidence="11">
    <location>
        <begin position="321"/>
        <end position="419"/>
    </location>
</feature>
<feature type="compositionally biased region" description="Low complexity" evidence="10">
    <location>
        <begin position="445"/>
        <end position="457"/>
    </location>
</feature>
<feature type="binding site" evidence="8">
    <location>
        <begin position="114"/>
        <end position="116"/>
    </location>
    <ligand>
        <name>substrate</name>
    </ligand>
</feature>
<evidence type="ECO:0000256" key="3">
    <source>
        <dbReference type="ARBA" id="ARBA00012970"/>
    </source>
</evidence>
<dbReference type="Gene3D" id="3.40.50.720">
    <property type="entry name" value="NAD(P)-binding Rossmann-like Domain"/>
    <property type="match status" value="1"/>
</dbReference>
<dbReference type="PROSITE" id="PS00747">
    <property type="entry name" value="GLUTR"/>
    <property type="match status" value="1"/>
</dbReference>
<dbReference type="InterPro" id="IPR018214">
    <property type="entry name" value="GluRdtase_CS"/>
</dbReference>
<comment type="subunit">
    <text evidence="8">Homodimer.</text>
</comment>
<dbReference type="Pfam" id="PF00745">
    <property type="entry name" value="GlutR_dimer"/>
    <property type="match status" value="1"/>
</dbReference>
<feature type="binding site" evidence="8">
    <location>
        <position position="120"/>
    </location>
    <ligand>
        <name>substrate</name>
    </ligand>
</feature>
<sequence length="483" mass="53290">MHLIVVGLNYRTAPVEVRERFALAEREMPAALQGLKQTTGFLEGVIVATCNRTEIYAVVDRLHLCGHYIRAFMEQWFNIPRKEFNSHLYMYEDDRAVNHLFRVASGLDSMIIGETQILGQVRDAFLLAQEHQATGTLFNRLFKQAITLAKRAHSETSIGESAVSVSYAAVELGKRIFGRFDDKKVMIVGAGKMSELTAQHLHANGAKQVYVVNRTVEKAEELANKFQGTAMALDAALGKLKQADIVISSTGADRFVLTRKDVEAAMAARRNKPLFLIDIAVPRDIDPACGELANVFLYDIDDLEGIVETNLAKRRKEAEIIEDMIELEQEAYQQWYATLGVSPLIRALQEKAASIQEETLDSLLRKLPELDERQAKIVRKLTKSIVNQIIHDPILRIKEMAADKRGDDAMKLFVQLFALEDDVVRLKAEAKAAEKARKISSVTASSASGAVSGAVENGSDKAGAAGGGLDVDKLLSQLAGALR</sequence>
<dbReference type="GO" id="GO:0008883">
    <property type="term" value="F:glutamyl-tRNA reductase activity"/>
    <property type="evidence" value="ECO:0007669"/>
    <property type="project" value="UniProtKB-EC"/>
</dbReference>
<dbReference type="EC" id="1.2.1.70" evidence="3 8"/>
<name>A0ABW0LTL6_9BACL</name>
<evidence type="ECO:0000259" key="11">
    <source>
        <dbReference type="Pfam" id="PF00745"/>
    </source>
</evidence>
<evidence type="ECO:0000313" key="15">
    <source>
        <dbReference type="Proteomes" id="UP001596105"/>
    </source>
</evidence>
<protein>
    <recommendedName>
        <fullName evidence="3 8">Glutamyl-tRNA reductase</fullName>
        <shortName evidence="8">GluTR</shortName>
        <ecNumber evidence="3 8">1.2.1.70</ecNumber>
    </recommendedName>
</protein>
<dbReference type="SUPFAM" id="SSF51735">
    <property type="entry name" value="NAD(P)-binding Rossmann-fold domains"/>
    <property type="match status" value="1"/>
</dbReference>
<feature type="binding site" evidence="8">
    <location>
        <begin position="49"/>
        <end position="52"/>
    </location>
    <ligand>
        <name>substrate</name>
    </ligand>
</feature>
<proteinExistence type="inferred from homology"/>
<evidence type="ECO:0000256" key="4">
    <source>
        <dbReference type="ARBA" id="ARBA00022857"/>
    </source>
</evidence>
<accession>A0ABW0LTL6</accession>